<dbReference type="EMBL" id="CP025430">
    <property type="protein sequence ID" value="AUH66070.1"/>
    <property type="molecule type" value="Genomic_DNA"/>
</dbReference>
<proteinExistence type="predicted"/>
<gene>
    <name evidence="2" type="ORF">CX676_00905</name>
</gene>
<evidence type="ECO:0000313" key="2">
    <source>
        <dbReference type="EMBL" id="AUH66070.1"/>
    </source>
</evidence>
<reference evidence="2 3" key="1">
    <citation type="journal article" date="2013" name="Antonie Van Leeuwenhoek">
        <title>Paracoccus zhejiangensis sp. nov., isolated from activated sludge in wastewater-treatment system.</title>
        <authorList>
            <person name="Wu Z.G."/>
            <person name="Zhang D.F."/>
            <person name="Liu Y.L."/>
            <person name="Wang F."/>
            <person name="Jiang X."/>
            <person name="Li C."/>
            <person name="Li S.P."/>
            <person name="Hong Q."/>
            <person name="Li W.J."/>
        </authorList>
    </citation>
    <scope>NUCLEOTIDE SEQUENCE [LARGE SCALE GENOMIC DNA]</scope>
    <source>
        <strain evidence="2 3">J6</strain>
    </source>
</reference>
<dbReference type="Pfam" id="PF04860">
    <property type="entry name" value="Phage_portal"/>
    <property type="match status" value="1"/>
</dbReference>
<evidence type="ECO:0000313" key="3">
    <source>
        <dbReference type="Proteomes" id="UP000234530"/>
    </source>
</evidence>
<dbReference type="NCBIfam" id="TIGR01537">
    <property type="entry name" value="portal_HK97"/>
    <property type="match status" value="1"/>
</dbReference>
<dbReference type="AlphaFoldDB" id="A0A2H5F3E8"/>
<organism evidence="2 3">
    <name type="scientific">Paracoccus zhejiangensis</name>
    <dbReference type="NCBI Taxonomy" id="1077935"/>
    <lineage>
        <taxon>Bacteria</taxon>
        <taxon>Pseudomonadati</taxon>
        <taxon>Pseudomonadota</taxon>
        <taxon>Alphaproteobacteria</taxon>
        <taxon>Rhodobacterales</taxon>
        <taxon>Paracoccaceae</taxon>
        <taxon>Paracoccus</taxon>
    </lineage>
</organism>
<sequence>MAVTPDSAMRVAAVYACVRIISGAVATLPLHIKRRIDARTREDASDAPIWQLLRRRPNRWQTPSQFRRMLQAHLLLRGNAYAMIVRSRGTVQALIPLHPDRVEVVQGEDLALSFLYTRPDGRRLRLPQDEVLHMVGLTLDGVRGVSPIAYARETIGLALAMEDHGATTFRNGARVSGVLRHPQKLGPEAVANLKAGLEAFRAGGDQEGKHLILEEGMDYARIAMTAEDAQWIESRKFSRSDIAMFFGVPPHMIGDTEKSTSWGTGIEQQSIGFVAWTLEDHLTMWEEAIDRDLIGADDLLYARFNRAALVKGDIKARWEAYVKGLQWGVWSPNEIRALEDQNPRAGGDIYYPPPNMTAEAGKAEDESTNPDAQADP</sequence>
<dbReference type="Proteomes" id="UP000234530">
    <property type="component" value="Chromosome"/>
</dbReference>
<dbReference type="OrthoDB" id="7592047at2"/>
<accession>A0A2H5F3E8</accession>
<evidence type="ECO:0000256" key="1">
    <source>
        <dbReference type="SAM" id="MobiDB-lite"/>
    </source>
</evidence>
<dbReference type="Gene3D" id="3.30.1120.70">
    <property type="match status" value="1"/>
</dbReference>
<dbReference type="KEGG" id="pzh:CX676_00905"/>
<dbReference type="InterPro" id="IPR006944">
    <property type="entry name" value="Phage/GTA_portal"/>
</dbReference>
<feature type="region of interest" description="Disordered" evidence="1">
    <location>
        <begin position="340"/>
        <end position="376"/>
    </location>
</feature>
<dbReference type="Gene3D" id="3.40.140.120">
    <property type="match status" value="1"/>
</dbReference>
<dbReference type="Gene3D" id="1.20.1270.210">
    <property type="match status" value="1"/>
</dbReference>
<keyword evidence="3" id="KW-1185">Reference proteome</keyword>
<name>A0A2H5F3E8_9RHOB</name>
<protein>
    <submittedName>
        <fullName evidence="2">Phage portal protein</fullName>
    </submittedName>
</protein>
<dbReference type="InterPro" id="IPR006427">
    <property type="entry name" value="Portal_HK97"/>
</dbReference>